<dbReference type="EMBL" id="CP023566">
    <property type="protein sequence ID" value="AWZ39812.1"/>
    <property type="molecule type" value="Genomic_DNA"/>
</dbReference>
<dbReference type="AlphaFoldDB" id="A0AAD0PAI6"/>
<dbReference type="KEGG" id="lmur:CPS94_07895"/>
<organism evidence="2 5">
    <name type="scientific">Ligilactobacillus murinus</name>
    <dbReference type="NCBI Taxonomy" id="1622"/>
    <lineage>
        <taxon>Bacteria</taxon>
        <taxon>Bacillati</taxon>
        <taxon>Bacillota</taxon>
        <taxon>Bacilli</taxon>
        <taxon>Lactobacillales</taxon>
        <taxon>Lactobacillaceae</taxon>
        <taxon>Ligilactobacillus</taxon>
    </lineage>
</organism>
<name>A0AAD0PAI6_9LACO</name>
<dbReference type="Proteomes" id="UP000250143">
    <property type="component" value="Chromosome"/>
</dbReference>
<accession>A0AAD0PAI6</accession>
<evidence type="ECO:0000313" key="5">
    <source>
        <dbReference type="Proteomes" id="UP000250153"/>
    </source>
</evidence>
<sequence length="209" mass="23702">MFKIVRSESVKLKGSFQLYFAVGVMVLQLVTVVPYVLLLKNGVALVDVLLLTFAGYPLVTSMSAVLLFEQEKMANSFQEIRCYPKKYRLWGSKLVLSDCLSIATLTSTWLILGQIKLALVSFLLVVLLEHIHVGLTFFVDQTKNILLGFLEVLFIIFASNKALLNIYVLPVILPVNYIFQPNSLYLLLYVGYFILATCIVLWGIRRLDR</sequence>
<feature type="transmembrane region" description="Helical" evidence="1">
    <location>
        <begin position="118"/>
        <end position="138"/>
    </location>
</feature>
<feature type="transmembrane region" description="Helical" evidence="1">
    <location>
        <begin position="145"/>
        <end position="164"/>
    </location>
</feature>
<dbReference type="Proteomes" id="UP000250153">
    <property type="component" value="Chromosome"/>
</dbReference>
<evidence type="ECO:0000256" key="1">
    <source>
        <dbReference type="SAM" id="Phobius"/>
    </source>
</evidence>
<keyword evidence="4" id="KW-1185">Reference proteome</keyword>
<evidence type="ECO:0000313" key="2">
    <source>
        <dbReference type="EMBL" id="AWZ38841.1"/>
    </source>
</evidence>
<feature type="transmembrane region" description="Helical" evidence="1">
    <location>
        <begin position="184"/>
        <end position="204"/>
    </location>
</feature>
<dbReference type="RefSeq" id="WP_112193522.1">
    <property type="nucleotide sequence ID" value="NZ_CP023565.1"/>
</dbReference>
<dbReference type="GeneID" id="48467064"/>
<dbReference type="EMBL" id="CP023565">
    <property type="protein sequence ID" value="AWZ38841.1"/>
    <property type="molecule type" value="Genomic_DNA"/>
</dbReference>
<proteinExistence type="predicted"/>
<keyword evidence="1" id="KW-0472">Membrane</keyword>
<feature type="transmembrane region" description="Helical" evidence="1">
    <location>
        <begin position="43"/>
        <end position="68"/>
    </location>
</feature>
<keyword evidence="1" id="KW-1133">Transmembrane helix</keyword>
<reference evidence="4 5" key="1">
    <citation type="submission" date="2017-09" db="EMBL/GenBank/DDBJ databases">
        <title>Predominant Lactobacillus spp. isolated from feces of mice subjected to short-term calorie restriction.</title>
        <authorList>
            <person name="Zhang C."/>
            <person name="Zhao L."/>
            <person name="Pan F."/>
        </authorList>
    </citation>
    <scope>NUCLEOTIDE SEQUENCE [LARGE SCALE GENOMIC DNA]</scope>
    <source>
        <strain evidence="3 4">CR141</strain>
        <strain evidence="2 5">CR147</strain>
    </source>
</reference>
<feature type="transmembrane region" description="Helical" evidence="1">
    <location>
        <begin position="89"/>
        <end position="112"/>
    </location>
</feature>
<gene>
    <name evidence="3" type="ORF">CPQ89_01560</name>
    <name evidence="2" type="ORF">CPS94_07895</name>
</gene>
<evidence type="ECO:0000313" key="4">
    <source>
        <dbReference type="Proteomes" id="UP000250143"/>
    </source>
</evidence>
<feature type="transmembrane region" description="Helical" evidence="1">
    <location>
        <begin position="16"/>
        <end position="37"/>
    </location>
</feature>
<keyword evidence="1" id="KW-0812">Transmembrane</keyword>
<protein>
    <submittedName>
        <fullName evidence="2">Uncharacterized protein</fullName>
    </submittedName>
</protein>
<evidence type="ECO:0000313" key="3">
    <source>
        <dbReference type="EMBL" id="AWZ39812.1"/>
    </source>
</evidence>